<evidence type="ECO:0000256" key="1">
    <source>
        <dbReference type="ARBA" id="ARBA00022801"/>
    </source>
</evidence>
<dbReference type="PANTHER" id="PTHR43283">
    <property type="entry name" value="BETA-LACTAMASE-RELATED"/>
    <property type="match status" value="1"/>
</dbReference>
<evidence type="ECO:0000313" key="6">
    <source>
        <dbReference type="Proteomes" id="UP001330016"/>
    </source>
</evidence>
<feature type="chain" id="PRO_5047181298" evidence="3">
    <location>
        <begin position="24"/>
        <end position="711"/>
    </location>
</feature>
<accession>A0ABU7T3N1</accession>
<dbReference type="InterPro" id="IPR012338">
    <property type="entry name" value="Beta-lactam/transpept-like"/>
</dbReference>
<feature type="region of interest" description="Disordered" evidence="2">
    <location>
        <begin position="293"/>
        <end position="318"/>
    </location>
</feature>
<dbReference type="InterPro" id="IPR050789">
    <property type="entry name" value="Diverse_Enzym_Activities"/>
</dbReference>
<organism evidence="5 6">
    <name type="scientific">Schleiferilactobacillus harbinensis</name>
    <dbReference type="NCBI Taxonomy" id="304207"/>
    <lineage>
        <taxon>Bacteria</taxon>
        <taxon>Bacillati</taxon>
        <taxon>Bacillota</taxon>
        <taxon>Bacilli</taxon>
        <taxon>Lactobacillales</taxon>
        <taxon>Lactobacillaceae</taxon>
        <taxon>Schleiferilactobacillus</taxon>
    </lineage>
</organism>
<feature type="compositionally biased region" description="Low complexity" evidence="2">
    <location>
        <begin position="301"/>
        <end position="311"/>
    </location>
</feature>
<feature type="signal peptide" evidence="3">
    <location>
        <begin position="1"/>
        <end position="23"/>
    </location>
</feature>
<dbReference type="Proteomes" id="UP001330016">
    <property type="component" value="Unassembled WGS sequence"/>
</dbReference>
<dbReference type="Gene3D" id="3.40.710.10">
    <property type="entry name" value="DD-peptidase/beta-lactamase superfamily"/>
    <property type="match status" value="1"/>
</dbReference>
<dbReference type="RefSeq" id="WP_331244639.1">
    <property type="nucleotide sequence ID" value="NZ_JAQSGJ010000093.1"/>
</dbReference>
<proteinExistence type="predicted"/>
<keyword evidence="6" id="KW-1185">Reference proteome</keyword>
<dbReference type="Pfam" id="PF00144">
    <property type="entry name" value="Beta-lactamase"/>
    <property type="match status" value="1"/>
</dbReference>
<dbReference type="PANTHER" id="PTHR43283:SF11">
    <property type="entry name" value="BETA-LACTAMASE-RELATED DOMAIN-CONTAINING PROTEIN"/>
    <property type="match status" value="1"/>
</dbReference>
<evidence type="ECO:0000256" key="3">
    <source>
        <dbReference type="SAM" id="SignalP"/>
    </source>
</evidence>
<evidence type="ECO:0000256" key="2">
    <source>
        <dbReference type="SAM" id="MobiDB-lite"/>
    </source>
</evidence>
<evidence type="ECO:0000313" key="5">
    <source>
        <dbReference type="EMBL" id="MEE6717221.1"/>
    </source>
</evidence>
<protein>
    <submittedName>
        <fullName evidence="5">Penicillin binding protein PBP4B</fullName>
    </submittedName>
</protein>
<keyword evidence="3" id="KW-0732">Signal</keyword>
<dbReference type="EMBL" id="JAQSGK010000091">
    <property type="protein sequence ID" value="MEE6717221.1"/>
    <property type="molecule type" value="Genomic_DNA"/>
</dbReference>
<keyword evidence="1" id="KW-0378">Hydrolase</keyword>
<sequence>MQKSKKICGMFLLLSAMTVGALAASIGNNHFSQSVLAASLVQGDPKGTFQVDQVFPIYEKDDNPEFDSWSLLNNQLRKFYGFAGQGSLYLKSNDVSKYSLFVNGKPVSLVGIANNTWVNLSIGQLTQNGNNSLQVTVDKKTVAADKLQIKVPYPVLVNKASQPQNIKNDSFKLMDKLVQQEIKHGFPSAQIVVVHNGQIVKQSAYGLENSYTHSGKRLITGNKVTNDTLYDLASNTKMWATNMALQKLVSEKKLDINEKVSSIFPEFKDQPGDAIKGKSDLTIRTILEHTAGFPADPQYHNNNYNPENPTNQSTNSNPVYTQERSEILSKIINTPLQYAPGSKTIYSDVDYMLLGLIIEKVTGQREDTYVENDIYKPLGLYHTVFNPLQKGFQKNQIAATELDGNTRGGTINFNNIRHNTIQGEVHDEKAFYTMKGVSGHAGLFSNASDLAVLAQTVINRGGYGNNQVFTEDTLDEFIKPKSSNPSYGLGWRRNADGWYSWAFSNLSDASTVGHTGWTGTLTVVNPHDNTAIVMLTNERNTPILNAKETPNDFAGGHYLISKYGDIVGLAMSGIENDSVESNNNKLIGLVTARYNEIQINKAEQTAPDKEDLHAIYDTLKERRIIGNSIDQFMKSDIGQEITAFLGESVVKVNPVAGGVVHLSDASGKKQQRTVRQGTIWKVMRKKMIDGKIYYQIGNDREYISEQYVSLV</sequence>
<dbReference type="InterPro" id="IPR001466">
    <property type="entry name" value="Beta-lactam-related"/>
</dbReference>
<comment type="caution">
    <text evidence="5">The sequence shown here is derived from an EMBL/GenBank/DDBJ whole genome shotgun (WGS) entry which is preliminary data.</text>
</comment>
<dbReference type="SUPFAM" id="SSF56601">
    <property type="entry name" value="beta-lactamase/transpeptidase-like"/>
    <property type="match status" value="1"/>
</dbReference>
<feature type="domain" description="Beta-lactamase-related" evidence="4">
    <location>
        <begin position="175"/>
        <end position="541"/>
    </location>
</feature>
<reference evidence="5 6" key="1">
    <citation type="submission" date="2023-02" db="EMBL/GenBank/DDBJ databases">
        <title>The predominant lactic acid bacteria and yeasts involved in the spontaneous fermentation of millet during the production of the traditional porridge Hausa koko in Ghana.</title>
        <authorList>
            <person name="Atter A."/>
            <person name="Diaz M."/>
        </authorList>
    </citation>
    <scope>NUCLEOTIDE SEQUENCE [LARGE SCALE GENOMIC DNA]</scope>
    <source>
        <strain evidence="5 6">FI11640</strain>
    </source>
</reference>
<name>A0ABU7T3N1_9LACO</name>
<evidence type="ECO:0000259" key="4">
    <source>
        <dbReference type="Pfam" id="PF00144"/>
    </source>
</evidence>
<dbReference type="NCBIfam" id="NF002968">
    <property type="entry name" value="PRK03642.1"/>
    <property type="match status" value="1"/>
</dbReference>
<gene>
    <name evidence="5" type="primary">pbp4b</name>
    <name evidence="5" type="ORF">PS435_15380</name>
</gene>